<reference evidence="2 3" key="1">
    <citation type="submission" date="2018-01" db="EMBL/GenBank/DDBJ databases">
        <title>Whole genome sequencing of Histamine producing bacteria.</title>
        <authorList>
            <person name="Butler K."/>
        </authorList>
    </citation>
    <scope>NUCLEOTIDE SEQUENCE [LARGE SCALE GENOMIC DNA]</scope>
    <source>
        <strain evidence="2 3">DSM 24669</strain>
    </source>
</reference>
<protein>
    <recommendedName>
        <fullName evidence="1">Glycosyltransferase 2-like domain-containing protein</fullName>
    </recommendedName>
</protein>
<dbReference type="InterPro" id="IPR029044">
    <property type="entry name" value="Nucleotide-diphossugar_trans"/>
</dbReference>
<dbReference type="RefSeq" id="WP_107303167.1">
    <property type="nucleotide sequence ID" value="NZ_AP024852.1"/>
</dbReference>
<dbReference type="STRING" id="680026.AB733_24070"/>
<dbReference type="OrthoDB" id="396512at2"/>
<dbReference type="SUPFAM" id="SSF56112">
    <property type="entry name" value="Protein kinase-like (PK-like)"/>
    <property type="match status" value="1"/>
</dbReference>
<dbReference type="PANTHER" id="PTHR43685">
    <property type="entry name" value="GLYCOSYLTRANSFERASE"/>
    <property type="match status" value="1"/>
</dbReference>
<gene>
    <name evidence="2" type="ORF">C9I94_24150</name>
</gene>
<dbReference type="InterPro" id="IPR001173">
    <property type="entry name" value="Glyco_trans_2-like"/>
</dbReference>
<dbReference type="InterPro" id="IPR011009">
    <property type="entry name" value="Kinase-like_dom_sf"/>
</dbReference>
<evidence type="ECO:0000313" key="3">
    <source>
        <dbReference type="Proteomes" id="UP000240481"/>
    </source>
</evidence>
<dbReference type="EMBL" id="PYLZ01000022">
    <property type="protein sequence ID" value="PSW19066.1"/>
    <property type="molecule type" value="Genomic_DNA"/>
</dbReference>
<dbReference type="Pfam" id="PF00535">
    <property type="entry name" value="Glycos_transf_2"/>
    <property type="match status" value="1"/>
</dbReference>
<evidence type="ECO:0000313" key="2">
    <source>
        <dbReference type="EMBL" id="PSW19066.1"/>
    </source>
</evidence>
<keyword evidence="3" id="KW-1185">Reference proteome</keyword>
<dbReference type="InterPro" id="IPR050834">
    <property type="entry name" value="Glycosyltransf_2"/>
</dbReference>
<feature type="domain" description="Glycosyltransferase 2-like" evidence="1">
    <location>
        <begin position="12"/>
        <end position="146"/>
    </location>
</feature>
<dbReference type="SUPFAM" id="SSF53448">
    <property type="entry name" value="Nucleotide-diphospho-sugar transferases"/>
    <property type="match status" value="1"/>
</dbReference>
<dbReference type="Proteomes" id="UP000240481">
    <property type="component" value="Unassembled WGS sequence"/>
</dbReference>
<comment type="caution">
    <text evidence="2">The sequence shown here is derived from an EMBL/GenBank/DDBJ whole genome shotgun (WGS) entry which is preliminary data.</text>
</comment>
<evidence type="ECO:0000259" key="1">
    <source>
        <dbReference type="Pfam" id="PF00535"/>
    </source>
</evidence>
<proteinExistence type="predicted"/>
<organism evidence="2 3">
    <name type="scientific">Photobacterium swingsii</name>
    <dbReference type="NCBI Taxonomy" id="680026"/>
    <lineage>
        <taxon>Bacteria</taxon>
        <taxon>Pseudomonadati</taxon>
        <taxon>Pseudomonadota</taxon>
        <taxon>Gammaproteobacteria</taxon>
        <taxon>Vibrionales</taxon>
        <taxon>Vibrionaceae</taxon>
        <taxon>Photobacterium</taxon>
    </lineage>
</organism>
<accession>A0A2T3NS06</accession>
<sequence length="1117" mass="125901">MEYGLNTAQVAVIIATKNRPNLLKQRALYSVLKQSRLPKYLIVVDDSPEQAQQQNRLVVDSLSSSDYHIQYLRNQRTRGASGAWNTAIDYLSSQQIKSNDSLFLAFLDDDDEWHSSYLERCLAVSSANHCNMVAAGFYRYESNGLQPIECLPPKSLNEDLFLRGNPGIQGSNLFLSLDVMLMAGGFDEHLSSCTDRDLCIRLCELGVIRYHCINEPLLNHYADSDRQRLSTPNSPAKKKGLAAFWQKYHGRMNDAQREAFLERALLLFKWQPETAPQTASKSALQIGLTLGIELGSTSFCQLSQAIERIHQVGQQYLVGFNLVLTATQDLNLNDLRTFLEFVGQQGITCYNLCAQQTCIEIATAFVAKENIGHSAWVLRGWQPQEQPSGKSENVISAILTELGARQLCNDSLNEQFTKQQRELIQKIKQCRTDAAHARINKLFSTSDLQLLGIGSEAIVMTDGKRVFKCIDYWKTRLPAEQIKFLQKECSQWRDLPGLYALDEIISDGKTLVLTYPYEVSKAYQGGDCEQVINLLYSCSKAGIVCNNIHPKNLIKTQDEVKLIDYGSDIRPWNELGFEHMARRAYLTIYHAGHPRLKYLMRQSLQTTNLPEMQGYQVFRQRLSGIDCNLKLEQQARLPLTLPSEPPAPFALTIGVITGDAHKLLPLLNSIAELAKYGFLSKVNTIVLCNGCSASSLKAVLEYSKRPLGNVRIISEARQVEDAESGLFGSDLASRPRGQVGIAHARSMLQKYVGLKCEANPDSIAWILDDDMRLDARAKQYLAWLPRFKQAGVDVVIGQYEGSSPNPPLNGLRGQLQDLLHNIRWLDKLPSNIELPDRSGENTILRNKYPDYYYDLSRKHSAHIEVPFWLEPAYKGETVAEARARLFAYAPLVVTGFPLTRSIIPACSVDPLATAKDTVNRGGNTFVINPKALTQTPNLIPKINGREARRSDMVWAMVNKHHHGLSIKSAPFPVQHTGRVQNKQVLDLDKVQDEIMGSALYAGLQDFLLTKEQHNLVFTSAEIIKVWQATKVARNIRLVRLKNSFYRINGLAQALSKFPELTELCEYLIRSFNPATISKLEAQVKQMNERHIYEFLNQIEPQSTRFAKAHQKIVEIIE</sequence>
<dbReference type="CDD" id="cd00761">
    <property type="entry name" value="Glyco_tranf_GTA_type"/>
    <property type="match status" value="1"/>
</dbReference>
<dbReference type="AlphaFoldDB" id="A0A2T3NS06"/>
<dbReference type="PANTHER" id="PTHR43685:SF2">
    <property type="entry name" value="GLYCOSYLTRANSFERASE 2-LIKE DOMAIN-CONTAINING PROTEIN"/>
    <property type="match status" value="1"/>
</dbReference>
<dbReference type="Gene3D" id="3.90.550.10">
    <property type="entry name" value="Spore Coat Polysaccharide Biosynthesis Protein SpsA, Chain A"/>
    <property type="match status" value="1"/>
</dbReference>
<name>A0A2T3NS06_9GAMM</name>